<dbReference type="Proteomes" id="UP001470288">
    <property type="component" value="Unassembled WGS sequence"/>
</dbReference>
<evidence type="ECO:0000256" key="1">
    <source>
        <dbReference type="ARBA" id="ARBA00022603"/>
    </source>
</evidence>
<keyword evidence="4" id="KW-1185">Reference proteome</keyword>
<dbReference type="EC" id="2.1.1.171" evidence="3"/>
<dbReference type="GO" id="GO:0052913">
    <property type="term" value="F:16S rRNA (guanine(966)-N(2))-methyltransferase activity"/>
    <property type="evidence" value="ECO:0007669"/>
    <property type="project" value="UniProtKB-EC"/>
</dbReference>
<evidence type="ECO:0000313" key="4">
    <source>
        <dbReference type="Proteomes" id="UP001470288"/>
    </source>
</evidence>
<evidence type="ECO:0000313" key="3">
    <source>
        <dbReference type="EMBL" id="MEQ2578755.1"/>
    </source>
</evidence>
<comment type="caution">
    <text evidence="3">The sequence shown here is derived from an EMBL/GenBank/DDBJ whole genome shotgun (WGS) entry which is preliminary data.</text>
</comment>
<dbReference type="CDD" id="cd02440">
    <property type="entry name" value="AdoMet_MTases"/>
    <property type="match status" value="1"/>
</dbReference>
<dbReference type="RefSeq" id="WP_117496147.1">
    <property type="nucleotide sequence ID" value="NZ_JBBMFC010000011.1"/>
</dbReference>
<protein>
    <submittedName>
        <fullName evidence="3">16S rRNA (Guanine(966)-N(2))-methyltransferase RsmD</fullName>
        <ecNumber evidence="3">2.1.1.171</ecNumber>
    </submittedName>
</protein>
<dbReference type="PIRSF" id="PIRSF004553">
    <property type="entry name" value="CHP00095"/>
    <property type="match status" value="1"/>
</dbReference>
<name>A0ABV1I2X8_9FIRM</name>
<dbReference type="PANTHER" id="PTHR43542">
    <property type="entry name" value="METHYLTRANSFERASE"/>
    <property type="match status" value="1"/>
</dbReference>
<dbReference type="PROSITE" id="PS00092">
    <property type="entry name" value="N6_MTASE"/>
    <property type="match status" value="1"/>
</dbReference>
<keyword evidence="2 3" id="KW-0808">Transferase</keyword>
<dbReference type="NCBIfam" id="TIGR00095">
    <property type="entry name" value="16S rRNA (guanine(966)-N(2))-methyltransferase RsmD"/>
    <property type="match status" value="1"/>
</dbReference>
<dbReference type="Gene3D" id="3.40.50.150">
    <property type="entry name" value="Vaccinia Virus protein VP39"/>
    <property type="match status" value="1"/>
</dbReference>
<dbReference type="InterPro" id="IPR004398">
    <property type="entry name" value="RNA_MeTrfase_RsmD"/>
</dbReference>
<proteinExistence type="predicted"/>
<dbReference type="EMBL" id="JBBMFC010000011">
    <property type="protein sequence ID" value="MEQ2578755.1"/>
    <property type="molecule type" value="Genomic_DNA"/>
</dbReference>
<reference evidence="3 4" key="1">
    <citation type="submission" date="2024-03" db="EMBL/GenBank/DDBJ databases">
        <title>Human intestinal bacterial collection.</title>
        <authorList>
            <person name="Pauvert C."/>
            <person name="Hitch T.C.A."/>
            <person name="Clavel T."/>
        </authorList>
    </citation>
    <scope>NUCLEOTIDE SEQUENCE [LARGE SCALE GENOMIC DNA]</scope>
    <source>
        <strain evidence="3 4">CLA-AA-H78B</strain>
    </source>
</reference>
<dbReference type="SUPFAM" id="SSF53335">
    <property type="entry name" value="S-adenosyl-L-methionine-dependent methyltransferases"/>
    <property type="match status" value="1"/>
</dbReference>
<dbReference type="InterPro" id="IPR002052">
    <property type="entry name" value="DNA_methylase_N6_adenine_CS"/>
</dbReference>
<evidence type="ECO:0000256" key="2">
    <source>
        <dbReference type="ARBA" id="ARBA00022679"/>
    </source>
</evidence>
<dbReference type="Pfam" id="PF03602">
    <property type="entry name" value="Cons_hypoth95"/>
    <property type="match status" value="1"/>
</dbReference>
<accession>A0ABV1I2X8</accession>
<sequence>MRVIAGTARSMPLKTVKGMDVRPTTDKTKETLFNVLQTDVPDSRFLDLFSGSGAIGIEALSRGASHAVLVEQDSKAADCILENLQFTKLIDRAELQKCDVLTALHRMEGQKPFDVIFMDPPYDQGLERQVVEYLTRSSLADEYTVIVIEASLETDFSWLEAAGFHAYKYKKYKTNQHVFIQRNDA</sequence>
<dbReference type="InterPro" id="IPR029063">
    <property type="entry name" value="SAM-dependent_MTases_sf"/>
</dbReference>
<organism evidence="3 4">
    <name type="scientific">Hominiventricola aquisgranensis</name>
    <dbReference type="NCBI Taxonomy" id="3133164"/>
    <lineage>
        <taxon>Bacteria</taxon>
        <taxon>Bacillati</taxon>
        <taxon>Bacillota</taxon>
        <taxon>Clostridia</taxon>
        <taxon>Lachnospirales</taxon>
        <taxon>Lachnospiraceae</taxon>
        <taxon>Hominiventricola</taxon>
    </lineage>
</organism>
<dbReference type="PANTHER" id="PTHR43542:SF1">
    <property type="entry name" value="METHYLTRANSFERASE"/>
    <property type="match status" value="1"/>
</dbReference>
<keyword evidence="1 3" id="KW-0489">Methyltransferase</keyword>
<gene>
    <name evidence="3" type="primary">rsmD</name>
    <name evidence="3" type="ORF">WMO62_07860</name>
</gene>